<evidence type="ECO:0000259" key="2">
    <source>
        <dbReference type="PROSITE" id="PS50022"/>
    </source>
</evidence>
<dbReference type="PROSITE" id="PS50022">
    <property type="entry name" value="FA58C_3"/>
    <property type="match status" value="1"/>
</dbReference>
<dbReference type="InterPro" id="IPR006626">
    <property type="entry name" value="PbH1"/>
</dbReference>
<evidence type="ECO:0000256" key="1">
    <source>
        <dbReference type="SAM" id="SignalP"/>
    </source>
</evidence>
<organism evidence="3 4">
    <name type="scientific">Streptomyces synnematoformans</name>
    <dbReference type="NCBI Taxonomy" id="415721"/>
    <lineage>
        <taxon>Bacteria</taxon>
        <taxon>Bacillati</taxon>
        <taxon>Actinomycetota</taxon>
        <taxon>Actinomycetes</taxon>
        <taxon>Kitasatosporales</taxon>
        <taxon>Streptomycetaceae</taxon>
        <taxon>Streptomyces</taxon>
    </lineage>
</organism>
<dbReference type="EMBL" id="BAAAPF010000007">
    <property type="protein sequence ID" value="GAA2109912.1"/>
    <property type="molecule type" value="Genomic_DNA"/>
</dbReference>
<dbReference type="SUPFAM" id="SSF51126">
    <property type="entry name" value="Pectin lyase-like"/>
    <property type="match status" value="1"/>
</dbReference>
<dbReference type="InterPro" id="IPR008979">
    <property type="entry name" value="Galactose-bd-like_sf"/>
</dbReference>
<feature type="chain" id="PRO_5047082011" description="F5/8 type C domain-containing protein" evidence="1">
    <location>
        <begin position="43"/>
        <end position="445"/>
    </location>
</feature>
<dbReference type="Pfam" id="PF00754">
    <property type="entry name" value="F5_F8_type_C"/>
    <property type="match status" value="1"/>
</dbReference>
<comment type="caution">
    <text evidence="3">The sequence shown here is derived from an EMBL/GenBank/DDBJ whole genome shotgun (WGS) entry which is preliminary data.</text>
</comment>
<dbReference type="InterPro" id="IPR012334">
    <property type="entry name" value="Pectin_lyas_fold"/>
</dbReference>
<name>A0ABN2XFX8_9ACTN</name>
<accession>A0ABN2XFX8</accession>
<protein>
    <recommendedName>
        <fullName evidence="2">F5/8 type C domain-containing protein</fullName>
    </recommendedName>
</protein>
<dbReference type="Gene3D" id="2.60.120.260">
    <property type="entry name" value="Galactose-binding domain-like"/>
    <property type="match status" value="1"/>
</dbReference>
<dbReference type="InterPro" id="IPR011050">
    <property type="entry name" value="Pectin_lyase_fold/virulence"/>
</dbReference>
<dbReference type="Gene3D" id="2.160.20.10">
    <property type="entry name" value="Single-stranded right-handed beta-helix, Pectin lyase-like"/>
    <property type="match status" value="1"/>
</dbReference>
<proteinExistence type="predicted"/>
<feature type="signal peptide" evidence="1">
    <location>
        <begin position="1"/>
        <end position="42"/>
    </location>
</feature>
<keyword evidence="4" id="KW-1185">Reference proteome</keyword>
<evidence type="ECO:0000313" key="3">
    <source>
        <dbReference type="EMBL" id="GAA2109912.1"/>
    </source>
</evidence>
<keyword evidence="1" id="KW-0732">Signal</keyword>
<dbReference type="SUPFAM" id="SSF49785">
    <property type="entry name" value="Galactose-binding domain-like"/>
    <property type="match status" value="1"/>
</dbReference>
<dbReference type="Proteomes" id="UP001500443">
    <property type="component" value="Unassembled WGS sequence"/>
</dbReference>
<dbReference type="InterPro" id="IPR000421">
    <property type="entry name" value="FA58C"/>
</dbReference>
<sequence length="445" mass="47151">MNDLNAPLPPPAGIPVRRMLTAALCACVTLGSLVLLGPAASAATLPITSVTASSDDGNEPDNTIDGDLSTRWSAAGDGVWIRFDLGSVTTVDSVSLAWYDGDSRRATFDVRLSEDGSTWTTVLSRATSSGTTRSLETYNFADAPARYVQIVGHGNDSSDSAKWTSITEAAVSAPGDDPPPPEQSLGVGGVATPPGAILVPDQDSRYEIESGGTSADPKVYDCQGNTIHGGVRIEADHVVIQNCYVDAEQQYGIYSDNNTNVTIQNNDIKGVEGPGDLNAITFFGDRHKILYNTAVNFVTGDPGDSHTDFIQTWVSDSHPIASDDVQIRGNKAVGPPNPDREDSVPSIHQWLMVEDYGRGGNSGGNTDGMRNWIVADNEMGDSWNQSIKLDGPDDVSITRNNFAGSSTRVMEVTSASTGVKFYSDNRVGEDYGRVGMTVTPGEGPP</sequence>
<dbReference type="SMART" id="SM00710">
    <property type="entry name" value="PbH1"/>
    <property type="match status" value="3"/>
</dbReference>
<gene>
    <name evidence="3" type="ORF">GCM10009802_06540</name>
</gene>
<evidence type="ECO:0000313" key="4">
    <source>
        <dbReference type="Proteomes" id="UP001500443"/>
    </source>
</evidence>
<reference evidence="3 4" key="1">
    <citation type="journal article" date="2019" name="Int. J. Syst. Evol. Microbiol.">
        <title>The Global Catalogue of Microorganisms (GCM) 10K type strain sequencing project: providing services to taxonomists for standard genome sequencing and annotation.</title>
        <authorList>
            <consortium name="The Broad Institute Genomics Platform"/>
            <consortium name="The Broad Institute Genome Sequencing Center for Infectious Disease"/>
            <person name="Wu L."/>
            <person name="Ma J."/>
        </authorList>
    </citation>
    <scope>NUCLEOTIDE SEQUENCE [LARGE SCALE GENOMIC DNA]</scope>
    <source>
        <strain evidence="3 4">JCM 15481</strain>
    </source>
</reference>
<feature type="domain" description="F5/8 type C" evidence="2">
    <location>
        <begin position="27"/>
        <end position="176"/>
    </location>
</feature>